<dbReference type="EMBL" id="JANUEK010000006">
    <property type="protein sequence ID" value="MCS4280730.1"/>
    <property type="molecule type" value="Genomic_DNA"/>
</dbReference>
<comment type="caution">
    <text evidence="1">The sequence shown here is derived from an EMBL/GenBank/DDBJ whole genome shotgun (WGS) entry which is preliminary data.</text>
</comment>
<name>A0AAW5PKA1_9GAMM</name>
<reference evidence="1" key="1">
    <citation type="submission" date="2022-08" db="EMBL/GenBank/DDBJ databases">
        <title>Genomic analyses of the natural microbiome of Caenorhabditis elegans.</title>
        <authorList>
            <person name="Samuel B."/>
        </authorList>
    </citation>
    <scope>NUCLEOTIDE SEQUENCE</scope>
    <source>
        <strain evidence="1">BIGb0277</strain>
    </source>
</reference>
<accession>A0AAW5PKA1</accession>
<organism evidence="1 2">
    <name type="scientific">Stenotrophomonas rhizophila</name>
    <dbReference type="NCBI Taxonomy" id="216778"/>
    <lineage>
        <taxon>Bacteria</taxon>
        <taxon>Pseudomonadati</taxon>
        <taxon>Pseudomonadota</taxon>
        <taxon>Gammaproteobacteria</taxon>
        <taxon>Lysobacterales</taxon>
        <taxon>Lysobacteraceae</taxon>
        <taxon>Stenotrophomonas</taxon>
    </lineage>
</organism>
<evidence type="ECO:0000313" key="2">
    <source>
        <dbReference type="Proteomes" id="UP001320691"/>
    </source>
</evidence>
<dbReference type="Proteomes" id="UP001320691">
    <property type="component" value="Unassembled WGS sequence"/>
</dbReference>
<gene>
    <name evidence="1" type="ORF">M2412_002724</name>
</gene>
<dbReference type="RefSeq" id="WP_259261372.1">
    <property type="nucleotide sequence ID" value="NZ_JANUEK010000006.1"/>
</dbReference>
<sequence>MNQESNSIDSHDVEELLSDRHFPAFPFKDETWRGLFLNRDLHGLGGMPKGIFDALITQIEARGAMPLWFVPAVTLRSGEDVFPYADIDGWGRYIDLLGCLGFFPEYYLVSADRSILLWFDSETVLVGGGAELINAIAGNCGSEEMARLSAEEFGVTLDDQYSDVADFIRCISGLD</sequence>
<evidence type="ECO:0000313" key="1">
    <source>
        <dbReference type="EMBL" id="MCS4280730.1"/>
    </source>
</evidence>
<dbReference type="AlphaFoldDB" id="A0AAW5PKA1"/>
<proteinExistence type="predicted"/>
<protein>
    <submittedName>
        <fullName evidence="1">Uncharacterized protein</fullName>
    </submittedName>
</protein>